<dbReference type="AlphaFoldDB" id="A0A2J4QV19"/>
<feature type="region of interest" description="Disordered" evidence="1">
    <location>
        <begin position="1"/>
        <end position="34"/>
    </location>
</feature>
<organism evidence="2 3">
    <name type="scientific">Klebsiella michiganensis</name>
    <dbReference type="NCBI Taxonomy" id="1134687"/>
    <lineage>
        <taxon>Bacteria</taxon>
        <taxon>Pseudomonadati</taxon>
        <taxon>Pseudomonadota</taxon>
        <taxon>Gammaproteobacteria</taxon>
        <taxon>Enterobacterales</taxon>
        <taxon>Enterobacteriaceae</taxon>
        <taxon>Klebsiella/Raoultella group</taxon>
        <taxon>Klebsiella</taxon>
    </lineage>
</organism>
<dbReference type="Proteomes" id="UP000234505">
    <property type="component" value="Unassembled WGS sequence"/>
</dbReference>
<name>A0A2J4QV19_9ENTR</name>
<comment type="caution">
    <text evidence="2">The sequence shown here is derived from an EMBL/GenBank/DDBJ whole genome shotgun (WGS) entry which is preliminary data.</text>
</comment>
<sequence>MISLTTMRKQRHAAAPGLRRETLRQRPGDASASNEMWSEALDILVQRDLTVAKSQFGGK</sequence>
<evidence type="ECO:0000313" key="3">
    <source>
        <dbReference type="Proteomes" id="UP000234505"/>
    </source>
</evidence>
<accession>A0A2J4QV19</accession>
<dbReference type="EMBL" id="PIDS01000719">
    <property type="protein sequence ID" value="PLL34931.1"/>
    <property type="molecule type" value="Genomic_DNA"/>
</dbReference>
<reference evidence="2 3" key="1">
    <citation type="submission" date="2017-11" db="EMBL/GenBank/DDBJ databases">
        <authorList>
            <person name="Han C.G."/>
        </authorList>
    </citation>
    <scope>NUCLEOTIDE SEQUENCE [LARGE SCALE GENOMIC DNA]</scope>
    <source>
        <strain evidence="2 3">A11</strain>
    </source>
</reference>
<feature type="compositionally biased region" description="Basic and acidic residues" evidence="1">
    <location>
        <begin position="18"/>
        <end position="27"/>
    </location>
</feature>
<gene>
    <name evidence="2" type="ORF">CWN50_19485</name>
</gene>
<protein>
    <submittedName>
        <fullName evidence="2">Uncharacterized protein</fullName>
    </submittedName>
</protein>
<proteinExistence type="predicted"/>
<evidence type="ECO:0000256" key="1">
    <source>
        <dbReference type="SAM" id="MobiDB-lite"/>
    </source>
</evidence>
<reference evidence="2 3" key="2">
    <citation type="submission" date="2018-01" db="EMBL/GenBank/DDBJ databases">
        <title>Genomic study of Klebsiella pneumoniae.</title>
        <authorList>
            <person name="Yang Y."/>
            <person name="Bicalho R."/>
        </authorList>
    </citation>
    <scope>NUCLEOTIDE SEQUENCE [LARGE SCALE GENOMIC DNA]</scope>
    <source>
        <strain evidence="2 3">A11</strain>
    </source>
</reference>
<evidence type="ECO:0000313" key="2">
    <source>
        <dbReference type="EMBL" id="PLL34931.1"/>
    </source>
</evidence>